<dbReference type="Gene3D" id="3.40.50.1820">
    <property type="entry name" value="alpha/beta hydrolase"/>
    <property type="match status" value="1"/>
</dbReference>
<dbReference type="InterPro" id="IPR029058">
    <property type="entry name" value="AB_hydrolase_fold"/>
</dbReference>
<dbReference type="AlphaFoldDB" id="A0A9W6L2V8"/>
<dbReference type="InterPro" id="IPR000073">
    <property type="entry name" value="AB_hydrolase_1"/>
</dbReference>
<reference evidence="2" key="1">
    <citation type="journal article" date="2014" name="Int. J. Syst. Evol. Microbiol.">
        <title>Complete genome sequence of Corynebacterium casei LMG S-19264T (=DSM 44701T), isolated from a smear-ripened cheese.</title>
        <authorList>
            <consortium name="US DOE Joint Genome Institute (JGI-PGF)"/>
            <person name="Walter F."/>
            <person name="Albersmeier A."/>
            <person name="Kalinowski J."/>
            <person name="Ruckert C."/>
        </authorList>
    </citation>
    <scope>NUCLEOTIDE SEQUENCE</scope>
    <source>
        <strain evidence="2">VKM Ac-1069</strain>
    </source>
</reference>
<organism evidence="2 3">
    <name type="scientific">Pseudonocardia halophobica</name>
    <dbReference type="NCBI Taxonomy" id="29401"/>
    <lineage>
        <taxon>Bacteria</taxon>
        <taxon>Bacillati</taxon>
        <taxon>Actinomycetota</taxon>
        <taxon>Actinomycetes</taxon>
        <taxon>Pseudonocardiales</taxon>
        <taxon>Pseudonocardiaceae</taxon>
        <taxon>Pseudonocardia</taxon>
    </lineage>
</organism>
<dbReference type="EMBL" id="BSFQ01000015">
    <property type="protein sequence ID" value="GLL12631.1"/>
    <property type="molecule type" value="Genomic_DNA"/>
</dbReference>
<dbReference type="Pfam" id="PF12697">
    <property type="entry name" value="Abhydrolase_6"/>
    <property type="match status" value="1"/>
</dbReference>
<accession>A0A9W6L2V8</accession>
<evidence type="ECO:0000313" key="2">
    <source>
        <dbReference type="EMBL" id="GLL12631.1"/>
    </source>
</evidence>
<reference evidence="2" key="2">
    <citation type="submission" date="2023-01" db="EMBL/GenBank/DDBJ databases">
        <authorList>
            <person name="Sun Q."/>
            <person name="Evtushenko L."/>
        </authorList>
    </citation>
    <scope>NUCLEOTIDE SEQUENCE</scope>
    <source>
        <strain evidence="2">VKM Ac-1069</strain>
    </source>
</reference>
<feature type="domain" description="AB hydrolase-1" evidence="1">
    <location>
        <begin position="27"/>
        <end position="258"/>
    </location>
</feature>
<keyword evidence="3" id="KW-1185">Reference proteome</keyword>
<dbReference type="SUPFAM" id="SSF53474">
    <property type="entry name" value="alpha/beta-Hydrolases"/>
    <property type="match status" value="1"/>
</dbReference>
<dbReference type="GO" id="GO:0016787">
    <property type="term" value="F:hydrolase activity"/>
    <property type="evidence" value="ECO:0007669"/>
    <property type="project" value="UniProtKB-KW"/>
</dbReference>
<evidence type="ECO:0000259" key="1">
    <source>
        <dbReference type="Pfam" id="PF12697"/>
    </source>
</evidence>
<dbReference type="RefSeq" id="WP_051737671.1">
    <property type="nucleotide sequence ID" value="NZ_BAAAUZ010000073.1"/>
</dbReference>
<proteinExistence type="predicted"/>
<dbReference type="Proteomes" id="UP001143463">
    <property type="component" value="Unassembled WGS sequence"/>
</dbReference>
<protein>
    <submittedName>
        <fullName evidence="2">Alpha/beta hydrolase</fullName>
    </submittedName>
</protein>
<keyword evidence="2" id="KW-0378">Hydrolase</keyword>
<gene>
    <name evidence="2" type="ORF">GCM10017577_37720</name>
</gene>
<comment type="caution">
    <text evidence="2">The sequence shown here is derived from an EMBL/GenBank/DDBJ whole genome shotgun (WGS) entry which is preliminary data.</text>
</comment>
<evidence type="ECO:0000313" key="3">
    <source>
        <dbReference type="Proteomes" id="UP001143463"/>
    </source>
</evidence>
<name>A0A9W6L2V8_9PSEU</name>
<sequence length="266" mass="28004">MTVIERVRSADGTEIALEQVTDGPRHLLLVPGGPAGRRRWARTAALLDGHYACWLMDRRGKGDSGDTLPYAFAREFEDLRAATGRLASQGPLSVGANSSGASVVLGAAVRGLPVSELFLYEPPWPVDGPLTPPATIDALDVMITDGDRAGAVTRALTEVVGVPAAAVRGLRTLPTWAERVALVHTWTREMREVDRLPGIDALAAVDVPVVLLLGDRSPDHLRRATTAIAAVLPRATVVPLPGQGHGALDEAPAVVAEALLARVTPS</sequence>